<dbReference type="Proteomes" id="UP000694308">
    <property type="component" value="Unassembled WGS sequence"/>
</dbReference>
<name>A0A949TPV1_9CLOT</name>
<gene>
    <name evidence="5" type="primary">citX</name>
    <name evidence="5" type="ORF">I6U48_28200</name>
</gene>
<dbReference type="GO" id="GO:0050519">
    <property type="term" value="F:holo-citrate lyase synthase activity"/>
    <property type="evidence" value="ECO:0007669"/>
    <property type="project" value="UniProtKB-EC"/>
</dbReference>
<dbReference type="EC" id="2.7.7.61" evidence="1"/>
<dbReference type="InterPro" id="IPR005551">
    <property type="entry name" value="CitX"/>
</dbReference>
<evidence type="ECO:0000256" key="4">
    <source>
        <dbReference type="ARBA" id="ARBA00048574"/>
    </source>
</evidence>
<organism evidence="5 6">
    <name type="scientific">Clostridium thailandense</name>
    <dbReference type="NCBI Taxonomy" id="2794346"/>
    <lineage>
        <taxon>Bacteria</taxon>
        <taxon>Bacillati</taxon>
        <taxon>Bacillota</taxon>
        <taxon>Clostridia</taxon>
        <taxon>Eubacteriales</taxon>
        <taxon>Clostridiaceae</taxon>
        <taxon>Clostridium</taxon>
    </lineage>
</organism>
<proteinExistence type="predicted"/>
<comment type="caution">
    <text evidence="5">The sequence shown here is derived from an EMBL/GenBank/DDBJ whole genome shotgun (WGS) entry which is preliminary data.</text>
</comment>
<evidence type="ECO:0000313" key="6">
    <source>
        <dbReference type="Proteomes" id="UP000694308"/>
    </source>
</evidence>
<keyword evidence="5" id="KW-0456">Lyase</keyword>
<evidence type="ECO:0000256" key="2">
    <source>
        <dbReference type="ARBA" id="ARBA00022679"/>
    </source>
</evidence>
<keyword evidence="3 5" id="KW-0548">Nucleotidyltransferase</keyword>
<dbReference type="Pfam" id="PF03802">
    <property type="entry name" value="CitX"/>
    <property type="match status" value="1"/>
</dbReference>
<accession>A0A949TPV1</accession>
<dbReference type="GO" id="GO:0016829">
    <property type="term" value="F:lyase activity"/>
    <property type="evidence" value="ECO:0007669"/>
    <property type="project" value="UniProtKB-KW"/>
</dbReference>
<dbReference type="AlphaFoldDB" id="A0A949TPV1"/>
<evidence type="ECO:0000256" key="1">
    <source>
        <dbReference type="ARBA" id="ARBA00012524"/>
    </source>
</evidence>
<dbReference type="EMBL" id="JAEEGC010000206">
    <property type="protein sequence ID" value="MBV7276759.1"/>
    <property type="molecule type" value="Genomic_DNA"/>
</dbReference>
<evidence type="ECO:0000256" key="3">
    <source>
        <dbReference type="ARBA" id="ARBA00022695"/>
    </source>
</evidence>
<protein>
    <recommendedName>
        <fullName evidence="1">citrate lyase holo-[acyl-carrier protein] synthase</fullName>
        <ecNumber evidence="1">2.7.7.61</ecNumber>
    </recommendedName>
</protein>
<dbReference type="RefSeq" id="WP_218323839.1">
    <property type="nucleotide sequence ID" value="NZ_JAEEGC010000206.1"/>
</dbReference>
<keyword evidence="6" id="KW-1185">Reference proteome</keyword>
<sequence>MKKNYIQSIDENNIIKDILENINSSIDIEEFNRYVHKYRKKYMPEDILIEREKRVFRQEELIEKYHSCLICMRINYPGIIKNNYISIGIAGVLCNVIINVFNNKILYRNFDINAEGPILTIVVDELEDSIKRKAINIEENHHLGRFVDIDVYNENKQGLSRKDFGMGSRKCYICDNYAQICVRNRSHSENEVKKFIKDKYEEYFETNVI</sequence>
<reference evidence="5" key="1">
    <citation type="submission" date="2020-12" db="EMBL/GenBank/DDBJ databases">
        <title>Clostridium thailandense sp. nov., a novel acetogenic bacterium isolated from peat land soil in Thailand.</title>
        <authorList>
            <person name="Chaikitkaew S."/>
            <person name="Birkeland N.K."/>
        </authorList>
    </citation>
    <scope>NUCLEOTIDE SEQUENCE</scope>
    <source>
        <strain evidence="5">PL3</strain>
    </source>
</reference>
<keyword evidence="2 5" id="KW-0808">Transferase</keyword>
<comment type="catalytic activity">
    <reaction evidence="4">
        <text>apo-[citrate lyase ACP] + 2'-(5''-triphospho-alpha-D-ribosyl)-3'-dephospho-CoA = holo-[citrate lyase ACP] + diphosphate</text>
        <dbReference type="Rhea" id="RHEA:16333"/>
        <dbReference type="Rhea" id="RHEA-COMP:10157"/>
        <dbReference type="Rhea" id="RHEA-COMP:10158"/>
        <dbReference type="ChEBI" id="CHEBI:29999"/>
        <dbReference type="ChEBI" id="CHEBI:33019"/>
        <dbReference type="ChEBI" id="CHEBI:61378"/>
        <dbReference type="ChEBI" id="CHEBI:82683"/>
        <dbReference type="EC" id="2.7.7.61"/>
    </reaction>
</comment>
<dbReference type="GO" id="GO:0051191">
    <property type="term" value="P:prosthetic group biosynthetic process"/>
    <property type="evidence" value="ECO:0007669"/>
    <property type="project" value="InterPro"/>
</dbReference>
<evidence type="ECO:0000313" key="5">
    <source>
        <dbReference type="EMBL" id="MBV7276759.1"/>
    </source>
</evidence>
<dbReference type="NCBIfam" id="TIGR03124">
    <property type="entry name" value="citrate_citX"/>
    <property type="match status" value="1"/>
</dbReference>